<keyword evidence="3" id="KW-1133">Transmembrane helix</keyword>
<comment type="caution">
    <text evidence="5">The sequence shown here is derived from an EMBL/GenBank/DDBJ whole genome shotgun (WGS) entry which is preliminary data.</text>
</comment>
<feature type="transmembrane region" description="Helical" evidence="3">
    <location>
        <begin position="35"/>
        <end position="53"/>
    </location>
</feature>
<dbReference type="InterPro" id="IPR036097">
    <property type="entry name" value="HisK_dim/P_sf"/>
</dbReference>
<organism evidence="5 6">
    <name type="scientific">Methylobacterium tarhaniae</name>
    <dbReference type="NCBI Taxonomy" id="1187852"/>
    <lineage>
        <taxon>Bacteria</taxon>
        <taxon>Pseudomonadati</taxon>
        <taxon>Pseudomonadota</taxon>
        <taxon>Alphaproteobacteria</taxon>
        <taxon>Hyphomicrobiales</taxon>
        <taxon>Methylobacteriaceae</taxon>
        <taxon>Methylobacterium</taxon>
    </lineage>
</organism>
<dbReference type="PANTHER" id="PTHR43065">
    <property type="entry name" value="SENSOR HISTIDINE KINASE"/>
    <property type="match status" value="1"/>
</dbReference>
<dbReference type="SUPFAM" id="SSF47384">
    <property type="entry name" value="Homodimeric domain of signal transducing histidine kinase"/>
    <property type="match status" value="1"/>
</dbReference>
<dbReference type="EMBL" id="LABZ01000025">
    <property type="protein sequence ID" value="KMO44214.1"/>
    <property type="molecule type" value="Genomic_DNA"/>
</dbReference>
<dbReference type="InterPro" id="IPR003594">
    <property type="entry name" value="HATPase_dom"/>
</dbReference>
<accession>A0A0J6TE84</accession>
<proteinExistence type="predicted"/>
<evidence type="ECO:0000256" key="1">
    <source>
        <dbReference type="ARBA" id="ARBA00000085"/>
    </source>
</evidence>
<name>A0A0J6TE84_9HYPH</name>
<dbReference type="PROSITE" id="PS50109">
    <property type="entry name" value="HIS_KIN"/>
    <property type="match status" value="1"/>
</dbReference>
<dbReference type="AlphaFoldDB" id="A0A0J6TE84"/>
<dbReference type="InterPro" id="IPR048431">
    <property type="entry name" value="MASE8"/>
</dbReference>
<gene>
    <name evidence="5" type="ORF">VQ03_04635</name>
</gene>
<keyword evidence="3" id="KW-0472">Membrane</keyword>
<protein>
    <recommendedName>
        <fullName evidence="2">histidine kinase</fullName>
        <ecNumber evidence="2">2.7.13.3</ecNumber>
    </recommendedName>
</protein>
<dbReference type="SUPFAM" id="SSF55874">
    <property type="entry name" value="ATPase domain of HSP90 chaperone/DNA topoisomerase II/histidine kinase"/>
    <property type="match status" value="1"/>
</dbReference>
<evidence type="ECO:0000256" key="3">
    <source>
        <dbReference type="SAM" id="Phobius"/>
    </source>
</evidence>
<comment type="catalytic activity">
    <reaction evidence="1">
        <text>ATP + protein L-histidine = ADP + protein N-phospho-L-histidine.</text>
        <dbReference type="EC" id="2.7.13.3"/>
    </reaction>
</comment>
<dbReference type="EC" id="2.7.13.3" evidence="2"/>
<dbReference type="RefSeq" id="WP_048449676.1">
    <property type="nucleotide sequence ID" value="NZ_LABZ01000025.1"/>
</dbReference>
<feature type="transmembrane region" description="Helical" evidence="3">
    <location>
        <begin position="93"/>
        <end position="112"/>
    </location>
</feature>
<feature type="transmembrane region" description="Helical" evidence="3">
    <location>
        <begin position="141"/>
        <end position="160"/>
    </location>
</feature>
<dbReference type="InterPro" id="IPR005467">
    <property type="entry name" value="His_kinase_dom"/>
</dbReference>
<dbReference type="Proteomes" id="UP000036449">
    <property type="component" value="Unassembled WGS sequence"/>
</dbReference>
<dbReference type="InterPro" id="IPR004358">
    <property type="entry name" value="Sig_transdc_His_kin-like_C"/>
</dbReference>
<keyword evidence="3" id="KW-0812">Transmembrane</keyword>
<dbReference type="GO" id="GO:0000155">
    <property type="term" value="F:phosphorelay sensor kinase activity"/>
    <property type="evidence" value="ECO:0007669"/>
    <property type="project" value="InterPro"/>
</dbReference>
<dbReference type="Pfam" id="PF02518">
    <property type="entry name" value="HATPase_c"/>
    <property type="match status" value="1"/>
</dbReference>
<evidence type="ECO:0000313" key="6">
    <source>
        <dbReference type="Proteomes" id="UP000036449"/>
    </source>
</evidence>
<dbReference type="Pfam" id="PF20968">
    <property type="entry name" value="MASE8"/>
    <property type="match status" value="1"/>
</dbReference>
<feature type="transmembrane region" description="Helical" evidence="3">
    <location>
        <begin position="118"/>
        <end position="134"/>
    </location>
</feature>
<feature type="domain" description="Histidine kinase" evidence="4">
    <location>
        <begin position="238"/>
        <end position="470"/>
    </location>
</feature>
<sequence>MRKLLSRLGLRFEDPVDERAFVTRFTLDDLPRTQAAMILGACVYCAFAVWDWIIDPAHWTETLFLRLAVALAVLLPATAALRWPAARRWAEQIYLSYCVVPGCVLSLIYLRLGPGFDHAAAGMIVVILFVSTLLPLRLSSLAAFCGLTWLCFAVCESFAVHERAGMRFVNNFEIGMAYALSLYAVGAREVRARRQFQTEEALRREKERSQTALSELREAQAHLVQAEKLAALGQLVAGVAHEINTPIGLALTTSTAAEGDLRHLQGAVESGQLRRSDLTQGLARLSEGMRLLFSNLTRAADLVNSFKQVAVDQASEERRTFELHGWLEELMSTLGPLVRRKGHTMRIRCEDRIILDSHPGALAQVISNLALNAIVHGYPDGRSGVLDVAASRSGEDRLRIIIADDGIGIPSEHLSKVFDPFFTTRRDKGSTGLGLHIVFNLVASTLQGQITLSSKGGGGTCFTIDLPLSVDEVELSEAAEPQATKRVNLGSVVVLSAPVVEPNANGLE</sequence>
<dbReference type="OrthoDB" id="7818322at2"/>
<evidence type="ECO:0000259" key="4">
    <source>
        <dbReference type="PROSITE" id="PS50109"/>
    </source>
</evidence>
<dbReference type="Gene3D" id="1.10.287.130">
    <property type="match status" value="1"/>
</dbReference>
<dbReference type="PATRIC" id="fig|1187852.3.peg.3619"/>
<dbReference type="CDD" id="cd00075">
    <property type="entry name" value="HATPase"/>
    <property type="match status" value="1"/>
</dbReference>
<dbReference type="Gene3D" id="3.30.565.10">
    <property type="entry name" value="Histidine kinase-like ATPase, C-terminal domain"/>
    <property type="match status" value="1"/>
</dbReference>
<dbReference type="SMART" id="SM00387">
    <property type="entry name" value="HATPase_c"/>
    <property type="match status" value="1"/>
</dbReference>
<evidence type="ECO:0000313" key="5">
    <source>
        <dbReference type="EMBL" id="KMO44214.1"/>
    </source>
</evidence>
<dbReference type="PRINTS" id="PR00344">
    <property type="entry name" value="BCTRLSENSOR"/>
</dbReference>
<feature type="transmembrane region" description="Helical" evidence="3">
    <location>
        <begin position="59"/>
        <end position="81"/>
    </location>
</feature>
<keyword evidence="6" id="KW-1185">Reference proteome</keyword>
<reference evidence="5 6" key="1">
    <citation type="submission" date="2015-03" db="EMBL/GenBank/DDBJ databases">
        <title>Genome sequencing of Methylobacterium tarhaniae DSM 25844.</title>
        <authorList>
            <person name="Chaudhry V."/>
            <person name="Patil P.B."/>
        </authorList>
    </citation>
    <scope>NUCLEOTIDE SEQUENCE [LARGE SCALE GENOMIC DNA]</scope>
    <source>
        <strain evidence="5 6">DSM 25844</strain>
    </source>
</reference>
<evidence type="ECO:0000256" key="2">
    <source>
        <dbReference type="ARBA" id="ARBA00012438"/>
    </source>
</evidence>
<dbReference type="InterPro" id="IPR036890">
    <property type="entry name" value="HATPase_C_sf"/>
</dbReference>